<dbReference type="Proteomes" id="UP000516656">
    <property type="component" value="Chromosome 2"/>
</dbReference>
<accession>A0A7L8A8L2</accession>
<evidence type="ECO:0000313" key="1">
    <source>
        <dbReference type="EMBL" id="QOD58290.1"/>
    </source>
</evidence>
<evidence type="ECO:0000313" key="2">
    <source>
        <dbReference type="Proteomes" id="UP000516656"/>
    </source>
</evidence>
<protein>
    <submittedName>
        <fullName evidence="1">Uncharacterized protein</fullName>
    </submittedName>
</protein>
<proteinExistence type="predicted"/>
<dbReference type="EMBL" id="CP061855">
    <property type="protein sequence ID" value="QOD58290.1"/>
    <property type="molecule type" value="Genomic_DNA"/>
</dbReference>
<dbReference type="RefSeq" id="WP_191169527.1">
    <property type="nucleotide sequence ID" value="NZ_CP061862.1"/>
</dbReference>
<dbReference type="AlphaFoldDB" id="A0A7L8A8L2"/>
<name>A0A7L8A8L2_PHODP</name>
<gene>
    <name evidence="1" type="ORF">IC627_21310</name>
</gene>
<reference evidence="1 2" key="1">
    <citation type="submission" date="2020-09" db="EMBL/GenBank/DDBJ databases">
        <title>Complete, closed and curated genome sequences of Photobacterium damselae subsp. piscicida isolates from Australia indicate localised evolution and additional plasmid-borne pathogenicity mechanisms.</title>
        <authorList>
            <person name="Baseggio L."/>
            <person name="Silayeva O."/>
            <person name="Buller N."/>
            <person name="Landos M."/>
            <person name="Engelstaedter J."/>
            <person name="Barnes A.C."/>
        </authorList>
    </citation>
    <scope>NUCLEOTIDE SEQUENCE [LARGE SCALE GENOMIC DNA]</scope>
    <source>
        <strain evidence="1 2">AS-16-0540-1</strain>
    </source>
</reference>
<organism evidence="1 2">
    <name type="scientific">Photobacterium damsela subsp. piscicida</name>
    <name type="common">Pasteurella piscicida</name>
    <dbReference type="NCBI Taxonomy" id="38294"/>
    <lineage>
        <taxon>Bacteria</taxon>
        <taxon>Pseudomonadati</taxon>
        <taxon>Pseudomonadota</taxon>
        <taxon>Gammaproteobacteria</taxon>
        <taxon>Vibrionales</taxon>
        <taxon>Vibrionaceae</taxon>
        <taxon>Photobacterium</taxon>
    </lineage>
</organism>
<sequence length="117" mass="13464">MINKNNNKDIVMRNRLEKYHGELKHSLRQFPNSTIPVEHVITRLEEIIQTTASWIMLNDAIATNCLLNGHTYVVYDPDNKEAVLEGKIVHDAVWLNGQFLNGCRPRAVLQIPKDFRG</sequence>